<dbReference type="EMBL" id="QXFT01000318">
    <property type="protein sequence ID" value="KAE9347410.1"/>
    <property type="molecule type" value="Genomic_DNA"/>
</dbReference>
<comment type="caution">
    <text evidence="2">The sequence shown here is derived from an EMBL/GenBank/DDBJ whole genome shotgun (WGS) entry which is preliminary data.</text>
</comment>
<keyword evidence="5" id="KW-1185">Reference proteome</keyword>
<evidence type="ECO:0000313" key="5">
    <source>
        <dbReference type="Proteomes" id="UP000434957"/>
    </source>
</evidence>
<evidence type="ECO:0000313" key="2">
    <source>
        <dbReference type="EMBL" id="KAE9041571.1"/>
    </source>
</evidence>
<dbReference type="OrthoDB" id="166931at2759"/>
<evidence type="ECO:0000313" key="6">
    <source>
        <dbReference type="Proteomes" id="UP000435112"/>
    </source>
</evidence>
<dbReference type="Proteomes" id="UP000435112">
    <property type="component" value="Unassembled WGS sequence"/>
</dbReference>
<evidence type="ECO:0000313" key="3">
    <source>
        <dbReference type="EMBL" id="KAE9347410.1"/>
    </source>
</evidence>
<proteinExistence type="predicted"/>
<dbReference type="EMBL" id="QXFU01000321">
    <property type="protein sequence ID" value="KAE9036724.1"/>
    <property type="molecule type" value="Genomic_DNA"/>
</dbReference>
<organism evidence="2 4">
    <name type="scientific">Phytophthora rubi</name>
    <dbReference type="NCBI Taxonomy" id="129364"/>
    <lineage>
        <taxon>Eukaryota</taxon>
        <taxon>Sar</taxon>
        <taxon>Stramenopiles</taxon>
        <taxon>Oomycota</taxon>
        <taxon>Peronosporomycetes</taxon>
        <taxon>Peronosporales</taxon>
        <taxon>Peronosporaceae</taxon>
        <taxon>Phytophthora</taxon>
    </lineage>
</organism>
<protein>
    <submittedName>
        <fullName evidence="2">Uncharacterized protein</fullName>
    </submittedName>
</protein>
<dbReference type="AlphaFoldDB" id="A0A6A3NMA7"/>
<name>A0A6A3NMA7_9STRA</name>
<accession>A0A6A3NMA7</accession>
<gene>
    <name evidence="2" type="ORF">PR001_g6558</name>
    <name evidence="1" type="ORF">PR002_g6946</name>
    <name evidence="3" type="ORF">PR003_g6957</name>
</gene>
<dbReference type="Proteomes" id="UP000429607">
    <property type="component" value="Unassembled WGS sequence"/>
</dbReference>
<reference evidence="4 6" key="1">
    <citation type="submission" date="2018-09" db="EMBL/GenBank/DDBJ databases">
        <title>Genomic investigation of the strawberry pathogen Phytophthora fragariae indicates pathogenicity is determined by transcriptional variation in three key races.</title>
        <authorList>
            <person name="Adams T.M."/>
            <person name="Armitage A.D."/>
            <person name="Sobczyk M.K."/>
            <person name="Bates H.J."/>
            <person name="Dunwell J.M."/>
            <person name="Nellist C.F."/>
            <person name="Harrison R.J."/>
        </authorList>
    </citation>
    <scope>NUCLEOTIDE SEQUENCE [LARGE SCALE GENOMIC DNA]</scope>
    <source>
        <strain evidence="2 4">SCRP249</strain>
        <strain evidence="1 6">SCRP324</strain>
        <strain evidence="3 5">SCRP333</strain>
    </source>
</reference>
<evidence type="ECO:0000313" key="4">
    <source>
        <dbReference type="Proteomes" id="UP000429607"/>
    </source>
</evidence>
<dbReference type="Proteomes" id="UP000434957">
    <property type="component" value="Unassembled WGS sequence"/>
</dbReference>
<evidence type="ECO:0000313" key="1">
    <source>
        <dbReference type="EMBL" id="KAE9036724.1"/>
    </source>
</evidence>
<dbReference type="EMBL" id="QXFV01000310">
    <property type="protein sequence ID" value="KAE9041571.1"/>
    <property type="molecule type" value="Genomic_DNA"/>
</dbReference>
<sequence>MGSARTRRKNLQKRRKRRLFATLAAEIQASEEANWTPEREELELMRNEEQRQRTHDKWEKAVAESVARFAKKKRILAQRQQLVLALRQKMQEAK</sequence>